<dbReference type="EMBL" id="AEQN01000008">
    <property type="protein sequence ID" value="EFV02420.1"/>
    <property type="molecule type" value="Genomic_DNA"/>
</dbReference>
<name>E6MES2_9FIRM</name>
<dbReference type="AlphaFoldDB" id="E6MES2"/>
<dbReference type="eggNOG" id="COG1937">
    <property type="taxonomic scope" value="Bacteria"/>
</dbReference>
<dbReference type="STRING" id="887929.HMP0721_0515"/>
<dbReference type="CDD" id="cd10156">
    <property type="entry name" value="FpFrmR-Cterm-like_DUF156"/>
    <property type="match status" value="1"/>
</dbReference>
<dbReference type="HOGENOM" id="CLU_130332_0_0_9"/>
<organism evidence="1 2">
    <name type="scientific">Pseudoramibacter alactolyticus ATCC 23263</name>
    <dbReference type="NCBI Taxonomy" id="887929"/>
    <lineage>
        <taxon>Bacteria</taxon>
        <taxon>Bacillati</taxon>
        <taxon>Bacillota</taxon>
        <taxon>Clostridia</taxon>
        <taxon>Eubacteriales</taxon>
        <taxon>Eubacteriaceae</taxon>
        <taxon>Pseudoramibacter</taxon>
    </lineage>
</organism>
<dbReference type="GO" id="GO:0046872">
    <property type="term" value="F:metal ion binding"/>
    <property type="evidence" value="ECO:0007669"/>
    <property type="project" value="InterPro"/>
</dbReference>
<dbReference type="InterPro" id="IPR038390">
    <property type="entry name" value="Metal_Tscrpt_repr_sf"/>
</dbReference>
<accession>E6MES2</accession>
<dbReference type="PANTHER" id="PTHR33677">
    <property type="entry name" value="TRANSCRIPTIONAL REPRESSOR FRMR-RELATED"/>
    <property type="match status" value="1"/>
</dbReference>
<evidence type="ECO:0008006" key="3">
    <source>
        <dbReference type="Google" id="ProtNLM"/>
    </source>
</evidence>
<evidence type="ECO:0000313" key="2">
    <source>
        <dbReference type="Proteomes" id="UP000004754"/>
    </source>
</evidence>
<gene>
    <name evidence="1" type="ORF">HMP0721_0515</name>
</gene>
<dbReference type="Proteomes" id="UP000004754">
    <property type="component" value="Unassembled WGS sequence"/>
</dbReference>
<dbReference type="Pfam" id="PF02583">
    <property type="entry name" value="Trns_repr_metal"/>
    <property type="match status" value="1"/>
</dbReference>
<dbReference type="GO" id="GO:0045892">
    <property type="term" value="P:negative regulation of DNA-templated transcription"/>
    <property type="evidence" value="ECO:0007669"/>
    <property type="project" value="UniProtKB-ARBA"/>
</dbReference>
<sequence length="121" mass="14062">MKRESIEEKMTVENLKIQTIHPDTDESCCIRHKKRDDEEYRCLINRLNRIEGQVRGIKKMVEKDAYCPDILTQSAAVTAAMRSFNKLLLENHIKTCVVEDIKADKEGTVEELIRVLSKLMK</sequence>
<proteinExistence type="predicted"/>
<comment type="caution">
    <text evidence="1">The sequence shown here is derived from an EMBL/GenBank/DDBJ whole genome shotgun (WGS) entry which is preliminary data.</text>
</comment>
<keyword evidence="2" id="KW-1185">Reference proteome</keyword>
<reference evidence="1 2" key="1">
    <citation type="submission" date="2010-12" db="EMBL/GenBank/DDBJ databases">
        <authorList>
            <person name="Muzny D."/>
            <person name="Qin X."/>
            <person name="Deng J."/>
            <person name="Jiang H."/>
            <person name="Liu Y."/>
            <person name="Qu J."/>
            <person name="Song X.-Z."/>
            <person name="Zhang L."/>
            <person name="Thornton R."/>
            <person name="Coyle M."/>
            <person name="Francisco L."/>
            <person name="Jackson L."/>
            <person name="Javaid M."/>
            <person name="Korchina V."/>
            <person name="Kovar C."/>
            <person name="Mata R."/>
            <person name="Mathew T."/>
            <person name="Ngo R."/>
            <person name="Nguyen L."/>
            <person name="Nguyen N."/>
            <person name="Okwuonu G."/>
            <person name="Ongeri F."/>
            <person name="Pham C."/>
            <person name="Simmons D."/>
            <person name="Wilczek-Boney K."/>
            <person name="Hale W."/>
            <person name="Jakkamsetti A."/>
            <person name="Pham P."/>
            <person name="Ruth R."/>
            <person name="San Lucas F."/>
            <person name="Warren J."/>
            <person name="Zhang J."/>
            <person name="Zhao Z."/>
            <person name="Zhou C."/>
            <person name="Zhu D."/>
            <person name="Lee S."/>
            <person name="Bess C."/>
            <person name="Blankenburg K."/>
            <person name="Forbes L."/>
            <person name="Fu Q."/>
            <person name="Gubbala S."/>
            <person name="Hirani K."/>
            <person name="Jayaseelan J.C."/>
            <person name="Lara F."/>
            <person name="Munidasa M."/>
            <person name="Palculict T."/>
            <person name="Patil S."/>
            <person name="Pu L.-L."/>
            <person name="Saada N."/>
            <person name="Tang L."/>
            <person name="Weissenberger G."/>
            <person name="Zhu Y."/>
            <person name="Hemphill L."/>
            <person name="Shang Y."/>
            <person name="Youmans B."/>
            <person name="Ayvaz T."/>
            <person name="Ross M."/>
            <person name="Santibanez J."/>
            <person name="Aqrawi P."/>
            <person name="Gross S."/>
            <person name="Joshi V."/>
            <person name="Fowler G."/>
            <person name="Nazareth L."/>
            <person name="Reid J."/>
            <person name="Worley K."/>
            <person name="Petrosino J."/>
            <person name="Highlander S."/>
            <person name="Gibbs R."/>
        </authorList>
    </citation>
    <scope>NUCLEOTIDE SEQUENCE [LARGE SCALE GENOMIC DNA]</scope>
    <source>
        <strain evidence="1 2">ATCC 23263</strain>
    </source>
</reference>
<dbReference type="Gene3D" id="1.20.58.1000">
    <property type="entry name" value="Metal-sensitive repressor, helix protomer"/>
    <property type="match status" value="1"/>
</dbReference>
<protein>
    <recommendedName>
        <fullName evidence="3">Copper-sensing transcriptional repressor CsoR</fullName>
    </recommendedName>
</protein>
<dbReference type="GO" id="GO:0003677">
    <property type="term" value="F:DNA binding"/>
    <property type="evidence" value="ECO:0007669"/>
    <property type="project" value="InterPro"/>
</dbReference>
<dbReference type="InterPro" id="IPR003735">
    <property type="entry name" value="Metal_Tscrpt_repr"/>
</dbReference>
<dbReference type="PANTHER" id="PTHR33677:SF3">
    <property type="entry name" value="COPPER-SENSING TRANSCRIPTIONAL REPRESSOR RICR"/>
    <property type="match status" value="1"/>
</dbReference>
<evidence type="ECO:0000313" key="1">
    <source>
        <dbReference type="EMBL" id="EFV02420.1"/>
    </source>
</evidence>